<dbReference type="AlphaFoldDB" id="A0A327ZS57"/>
<dbReference type="InterPro" id="IPR037523">
    <property type="entry name" value="VOC_core"/>
</dbReference>
<protein>
    <submittedName>
        <fullName evidence="2">Glyoxalase</fullName>
    </submittedName>
</protein>
<dbReference type="PANTHER" id="PTHR43279:SF1">
    <property type="entry name" value="CATECHOL-2,3-DIOXYGENASE"/>
    <property type="match status" value="1"/>
</dbReference>
<feature type="domain" description="VOC" evidence="1">
    <location>
        <begin position="167"/>
        <end position="283"/>
    </location>
</feature>
<gene>
    <name evidence="2" type="ORF">BHU61_06855</name>
</gene>
<dbReference type="InterPro" id="IPR029068">
    <property type="entry name" value="Glyas_Bleomycin-R_OHBP_Dase"/>
</dbReference>
<comment type="caution">
    <text evidence="2">The sequence shown here is derived from an EMBL/GenBank/DDBJ whole genome shotgun (WGS) entry which is preliminary data.</text>
</comment>
<dbReference type="Gene3D" id="3.10.180.10">
    <property type="entry name" value="2,3-Dihydroxybiphenyl 1,2-Dioxygenase, domain 1"/>
    <property type="match status" value="2"/>
</dbReference>
<reference evidence="2 3" key="1">
    <citation type="journal article" date="2018" name="Front. Microbiol.">
        <title>Description and Comparative Genomics of Macrococcus caseolyticus subsp. hominis subsp. nov., Macrococcus goetzii sp. nov., Macrococcus epidermidis sp. nov., and Macrococcus bohemicus sp. nov., Novel Macrococci From Human Clinical Material With Virulence Potential and Suspected Uptake of Foreign DNA by Natural Transformation.</title>
        <authorList>
            <person name="Maslanova I."/>
            <person name="Wertheimer Z."/>
            <person name="Sedlacek I."/>
            <person name="Svec P."/>
            <person name="Indrakova A."/>
            <person name="Kovarovic V."/>
            <person name="Schumann P."/>
            <person name="Sproer C."/>
            <person name="Kralova S."/>
            <person name="Sedo O."/>
            <person name="Kristofova L."/>
            <person name="Vrbovska V."/>
            <person name="Fuzik T."/>
            <person name="Petras P."/>
            <person name="Zdrahal Z."/>
            <person name="Ruzickova V."/>
            <person name="Doskar J."/>
            <person name="Pantucek R."/>
        </authorList>
    </citation>
    <scope>NUCLEOTIDE SEQUENCE [LARGE SCALE GENOMIC DNA]</scope>
    <source>
        <strain evidence="2 3">01/688</strain>
    </source>
</reference>
<accession>A0A327ZS57</accession>
<dbReference type="RefSeq" id="WP_111715662.1">
    <property type="nucleotide sequence ID" value="NZ_JBHSSR010000004.1"/>
</dbReference>
<dbReference type="Pfam" id="PF00903">
    <property type="entry name" value="Glyoxalase"/>
    <property type="match status" value="2"/>
</dbReference>
<evidence type="ECO:0000313" key="3">
    <source>
        <dbReference type="Proteomes" id="UP000249808"/>
    </source>
</evidence>
<sequence length="283" mass="31841">MEAKYFSNDTHIGAIHLNVNFMENSLVFYNEILGLNVLESTDQYAVLGTRNRPLIYLYQTNKERVKSAGLFHFALLVPSREALGNIFFHLIKTGYPLSGASNHDVSEAIYLQDPEGNGIEIYRDVPSSKWEFEENGNIVMGTTEMDFSGVLAANNNHPFKGLHPDTIMGHMHLSVIDLDKSIAFYKDFFGMDVMTKYGTSAAFLSAAGYHHHLGLNTWDKATEQPEQDAPGIRRFDIQMPNDEDVAHFKKLLNEKGLTMHKDGNSEVIKDPNGIGIRLMIRSN</sequence>
<dbReference type="Proteomes" id="UP000249808">
    <property type="component" value="Unassembled WGS sequence"/>
</dbReference>
<dbReference type="SUPFAM" id="SSF54593">
    <property type="entry name" value="Glyoxalase/Bleomycin resistance protein/Dihydroxybiphenyl dioxygenase"/>
    <property type="match status" value="2"/>
</dbReference>
<keyword evidence="3" id="KW-1185">Reference proteome</keyword>
<dbReference type="InterPro" id="IPR004360">
    <property type="entry name" value="Glyas_Fos-R_dOase_dom"/>
</dbReference>
<feature type="domain" description="VOC" evidence="1">
    <location>
        <begin position="11"/>
        <end position="124"/>
    </location>
</feature>
<organism evidence="2 3">
    <name type="scientific">Macrococcus epidermidis</name>
    <dbReference type="NCBI Taxonomy" id="1902580"/>
    <lineage>
        <taxon>Bacteria</taxon>
        <taxon>Bacillati</taxon>
        <taxon>Bacillota</taxon>
        <taxon>Bacilli</taxon>
        <taxon>Bacillales</taxon>
        <taxon>Staphylococcaceae</taxon>
        <taxon>Macrococcus</taxon>
    </lineage>
</organism>
<dbReference type="PROSITE" id="PS51819">
    <property type="entry name" value="VOC"/>
    <property type="match status" value="2"/>
</dbReference>
<evidence type="ECO:0000313" key="2">
    <source>
        <dbReference type="EMBL" id="RAK45025.1"/>
    </source>
</evidence>
<name>A0A327ZS57_9STAP</name>
<dbReference type="PANTHER" id="PTHR43279">
    <property type="entry name" value="CATECHOL-2,3-DIOXYGENASE"/>
    <property type="match status" value="1"/>
</dbReference>
<proteinExistence type="predicted"/>
<dbReference type="EMBL" id="PZJH01000002">
    <property type="protein sequence ID" value="RAK45025.1"/>
    <property type="molecule type" value="Genomic_DNA"/>
</dbReference>
<evidence type="ECO:0000259" key="1">
    <source>
        <dbReference type="PROSITE" id="PS51819"/>
    </source>
</evidence>